<evidence type="ECO:0000256" key="3">
    <source>
        <dbReference type="ARBA" id="ARBA00022723"/>
    </source>
</evidence>
<keyword evidence="1" id="KW-0808">Transferase</keyword>
<keyword evidence="7" id="KW-1185">Reference proteome</keyword>
<name>A0A2S2CSA6_9PROT</name>
<proteinExistence type="predicted"/>
<protein>
    <submittedName>
        <fullName evidence="6">RNA-directed DNA polymerase</fullName>
    </submittedName>
</protein>
<dbReference type="GO" id="GO:0046872">
    <property type="term" value="F:metal ion binding"/>
    <property type="evidence" value="ECO:0007669"/>
    <property type="project" value="UniProtKB-KW"/>
</dbReference>
<dbReference type="Proteomes" id="UP000245629">
    <property type="component" value="Chromosome 2"/>
</dbReference>
<evidence type="ECO:0000313" key="7">
    <source>
        <dbReference type="Proteomes" id="UP000245629"/>
    </source>
</evidence>
<dbReference type="KEGG" id="azz:DEW08_15120"/>
<dbReference type="SUPFAM" id="SSF56672">
    <property type="entry name" value="DNA/RNA polymerases"/>
    <property type="match status" value="1"/>
</dbReference>
<dbReference type="PRINTS" id="PR00866">
    <property type="entry name" value="RNADNAPOLMS"/>
</dbReference>
<reference evidence="7" key="1">
    <citation type="submission" date="2018-05" db="EMBL/GenBank/DDBJ databases">
        <title>Azospirillum thermophila sp. nov., a novel isolated from hot spring.</title>
        <authorList>
            <person name="Zhao Z."/>
        </authorList>
    </citation>
    <scope>NUCLEOTIDE SEQUENCE [LARGE SCALE GENOMIC DNA]</scope>
    <source>
        <strain evidence="7">CFH 70021</strain>
    </source>
</reference>
<keyword evidence="5 6" id="KW-0695">RNA-directed DNA polymerase</keyword>
<organism evidence="6 7">
    <name type="scientific">Azospirillum thermophilum</name>
    <dbReference type="NCBI Taxonomy" id="2202148"/>
    <lineage>
        <taxon>Bacteria</taxon>
        <taxon>Pseudomonadati</taxon>
        <taxon>Pseudomonadota</taxon>
        <taxon>Alphaproteobacteria</taxon>
        <taxon>Rhodospirillales</taxon>
        <taxon>Azospirillaceae</taxon>
        <taxon>Azospirillum</taxon>
    </lineage>
</organism>
<gene>
    <name evidence="6" type="ORF">DEW08_15120</name>
</gene>
<dbReference type="GO" id="GO:0003723">
    <property type="term" value="F:RNA binding"/>
    <property type="evidence" value="ECO:0007669"/>
    <property type="project" value="InterPro"/>
</dbReference>
<accession>A0A2S2CSA6</accession>
<keyword evidence="3" id="KW-0479">Metal-binding</keyword>
<evidence type="ECO:0000256" key="4">
    <source>
        <dbReference type="ARBA" id="ARBA00022842"/>
    </source>
</evidence>
<dbReference type="OrthoDB" id="7055795at2"/>
<dbReference type="RefSeq" id="WP_109328463.1">
    <property type="nucleotide sequence ID" value="NZ_CP029353.1"/>
</dbReference>
<evidence type="ECO:0000313" key="6">
    <source>
        <dbReference type="EMBL" id="AWK87372.1"/>
    </source>
</evidence>
<keyword evidence="4" id="KW-0460">Magnesium</keyword>
<dbReference type="InterPro" id="IPR043502">
    <property type="entry name" value="DNA/RNA_pol_sf"/>
</dbReference>
<evidence type="ECO:0000256" key="5">
    <source>
        <dbReference type="ARBA" id="ARBA00022918"/>
    </source>
</evidence>
<dbReference type="InterPro" id="IPR000123">
    <property type="entry name" value="Reverse_transcriptase_msDNA"/>
</dbReference>
<dbReference type="CDD" id="cd03487">
    <property type="entry name" value="RT_Bac_retron_II"/>
    <property type="match status" value="1"/>
</dbReference>
<sequence length="303" mass="34732">MTTKTKSYPLNQSPFYKLTTKRKLAELLRLTPAKLRKLSALSQDLYREWPQTNLKGKTRLIEDPAPALKEVQRRIYRLLSCITPPYFLHCPVRGRLYISNAAYHVGSRHFRNIDISDYFPSTKSRRVNWFFRRILKCAPDVSGILTELTTYKGHLPCGSPASSILAYFAHCDMWEQIARIASENGCKLSVYMDDLTVSGDVVPDRVMFQIRQRIYRAGLQPKKEKEKWYRRGVGVVTGVVVRPSGLSAPNSAHLKRFKLRCQLATASSADERATLQNSLRGVEGQQSQIDRWNSHFTSYNAEE</sequence>
<dbReference type="GO" id="GO:0003964">
    <property type="term" value="F:RNA-directed DNA polymerase activity"/>
    <property type="evidence" value="ECO:0007669"/>
    <property type="project" value="UniProtKB-KW"/>
</dbReference>
<evidence type="ECO:0000256" key="2">
    <source>
        <dbReference type="ARBA" id="ARBA00022695"/>
    </source>
</evidence>
<keyword evidence="2" id="KW-0548">Nucleotidyltransferase</keyword>
<dbReference type="EMBL" id="CP029353">
    <property type="protein sequence ID" value="AWK87372.1"/>
    <property type="molecule type" value="Genomic_DNA"/>
</dbReference>
<dbReference type="AlphaFoldDB" id="A0A2S2CSA6"/>
<evidence type="ECO:0000256" key="1">
    <source>
        <dbReference type="ARBA" id="ARBA00022679"/>
    </source>
</evidence>